<protein>
    <recommendedName>
        <fullName evidence="5">Peptidase S8/S53 domain-containing protein</fullName>
    </recommendedName>
</protein>
<dbReference type="HOGENOM" id="CLU_1070940_0_0_1"/>
<organism evidence="3 4">
    <name type="scientific">Amborella trichopoda</name>
    <dbReference type="NCBI Taxonomy" id="13333"/>
    <lineage>
        <taxon>Eukaryota</taxon>
        <taxon>Viridiplantae</taxon>
        <taxon>Streptophyta</taxon>
        <taxon>Embryophyta</taxon>
        <taxon>Tracheophyta</taxon>
        <taxon>Spermatophyta</taxon>
        <taxon>Magnoliopsida</taxon>
        <taxon>Amborellales</taxon>
        <taxon>Amborellaceae</taxon>
        <taxon>Amborella</taxon>
    </lineage>
</organism>
<dbReference type="GO" id="GO:0005576">
    <property type="term" value="C:extracellular region"/>
    <property type="evidence" value="ECO:0000318"/>
    <property type="project" value="GO_Central"/>
</dbReference>
<dbReference type="GO" id="GO:0006508">
    <property type="term" value="P:proteolysis"/>
    <property type="evidence" value="ECO:0007669"/>
    <property type="project" value="InterPro"/>
</dbReference>
<evidence type="ECO:0000313" key="3">
    <source>
        <dbReference type="EMBL" id="ERN08687.1"/>
    </source>
</evidence>
<gene>
    <name evidence="3" type="ORF">AMTR_s00017p00219070</name>
</gene>
<sequence>MPSMASVHPFRSQSSTPFFNKGVIEENPNFTIYVNSTRDTDGHGTHTACCAGHVQSQVAMPPMTWAVHCIGGWCSILMGLDGVPLYEDPITITSFSAMERGIVVSSSAGNGCRVFVQFAQHPGSSLFLEKEHLSGLRLLYNDTLKACKSLAVLPPNARPIVVCEENKTTNLVLLIEFLKGTGAAGAVLITNQTSFENTKDMSNRVVLISQEEAKPLLDYVTNEVTRNSVRDGSMSDVEQQQLSPMTLGDAAKSGRRLLLH</sequence>
<name>W1PFD8_AMBTC</name>
<dbReference type="Gramene" id="ERN08687">
    <property type="protein sequence ID" value="ERN08687"/>
    <property type="gene ID" value="AMTR_s00017p00219070"/>
</dbReference>
<evidence type="ECO:0008006" key="5">
    <source>
        <dbReference type="Google" id="ProtNLM"/>
    </source>
</evidence>
<evidence type="ECO:0000256" key="1">
    <source>
        <dbReference type="ARBA" id="ARBA00011073"/>
    </source>
</evidence>
<keyword evidence="4" id="KW-1185">Reference proteome</keyword>
<dbReference type="EMBL" id="KI393256">
    <property type="protein sequence ID" value="ERN08687.1"/>
    <property type="molecule type" value="Genomic_DNA"/>
</dbReference>
<dbReference type="Proteomes" id="UP000017836">
    <property type="component" value="Unassembled WGS sequence"/>
</dbReference>
<dbReference type="AlphaFoldDB" id="W1PFD8"/>
<dbReference type="InterPro" id="IPR045051">
    <property type="entry name" value="SBT"/>
</dbReference>
<dbReference type="Gene3D" id="3.50.30.30">
    <property type="match status" value="1"/>
</dbReference>
<evidence type="ECO:0000256" key="2">
    <source>
        <dbReference type="ARBA" id="ARBA00022729"/>
    </source>
</evidence>
<dbReference type="GO" id="GO:0004252">
    <property type="term" value="F:serine-type endopeptidase activity"/>
    <property type="evidence" value="ECO:0000318"/>
    <property type="project" value="GO_Central"/>
</dbReference>
<dbReference type="InterPro" id="IPR036852">
    <property type="entry name" value="Peptidase_S8/S53_dom_sf"/>
</dbReference>
<keyword evidence="2" id="KW-0732">Signal</keyword>
<dbReference type="SUPFAM" id="SSF52743">
    <property type="entry name" value="Subtilisin-like"/>
    <property type="match status" value="1"/>
</dbReference>
<comment type="similarity">
    <text evidence="1">Belongs to the peptidase S8 family.</text>
</comment>
<dbReference type="PANTHER" id="PTHR10795">
    <property type="entry name" value="PROPROTEIN CONVERTASE SUBTILISIN/KEXIN"/>
    <property type="match status" value="1"/>
</dbReference>
<evidence type="ECO:0000313" key="4">
    <source>
        <dbReference type="Proteomes" id="UP000017836"/>
    </source>
</evidence>
<proteinExistence type="inferred from homology"/>
<accession>W1PFD8</accession>
<reference evidence="4" key="1">
    <citation type="journal article" date="2013" name="Science">
        <title>The Amborella genome and the evolution of flowering plants.</title>
        <authorList>
            <consortium name="Amborella Genome Project"/>
        </authorList>
    </citation>
    <scope>NUCLEOTIDE SEQUENCE [LARGE SCALE GENOMIC DNA]</scope>
</reference>